<dbReference type="GO" id="GO:0015074">
    <property type="term" value="P:DNA integration"/>
    <property type="evidence" value="ECO:0007669"/>
    <property type="project" value="UniProtKB-KW"/>
</dbReference>
<dbReference type="PANTHER" id="PTHR30629">
    <property type="entry name" value="PROPHAGE INTEGRASE"/>
    <property type="match status" value="1"/>
</dbReference>
<dbReference type="AlphaFoldDB" id="F2LB79"/>
<proteinExistence type="inferred from homology"/>
<comment type="similarity">
    <text evidence="1">Belongs to the 'phage' integrase family.</text>
</comment>
<dbReference type="InterPro" id="IPR050808">
    <property type="entry name" value="Phage_Integrase"/>
</dbReference>
<keyword evidence="3" id="KW-0233">DNA recombination</keyword>
<accession>F2LB79</accession>
<name>F2LB79_BURGS</name>
<dbReference type="Proteomes" id="UP000008316">
    <property type="component" value="Chromosome 1"/>
</dbReference>
<dbReference type="eggNOG" id="COG0582">
    <property type="taxonomic scope" value="Bacteria"/>
</dbReference>
<evidence type="ECO:0000256" key="2">
    <source>
        <dbReference type="ARBA" id="ARBA00022908"/>
    </source>
</evidence>
<dbReference type="Pfam" id="PF00589">
    <property type="entry name" value="Phage_integrase"/>
    <property type="match status" value="1"/>
</dbReference>
<keyword evidence="6" id="KW-1185">Reference proteome</keyword>
<dbReference type="Pfam" id="PF13356">
    <property type="entry name" value="Arm-DNA-bind_3"/>
    <property type="match status" value="1"/>
</dbReference>
<sequence>MTAPDVPLKNLRKLSERARPPLLTKENFTVERVSSYKCAPGRQQTIYWDKKQSGLGLRVTASGAKAYVYEGRLFGKTVRVTIGSPSTWPLEKFSAPDALSGKMVEHMGARQEAARLGMLMDRGIDPRQEKLEQHAEHETRKLETNRRNALVSDAWAAYLDAHRGRWSERHYSDHERLAQAGGTPWKRGRGVTVPGPLAALMTLKLSELSSGRVAEWLEAEAVQRPTNAEQSYRKLRAFIRWCDDKAEYKGLVAENAYTSRAVKSAVPPVKVKSDCLQREQLASWFLAVRQLRNPVISAYLQGLLITGARREELAALRWQDVDFRWRSLTMNDKVEGTGGRTIPLTPYMASLLFDLKQLNETLPNRRQQTDLAKKGQSWAPSEWVFSSKKAADGKLAEPRIAHNAAVESAGLPHLTLHGLRRSFGTLSEWVEVPVGVVAQIQGHKPSALAEKHYRRRPIDLLRKWHDAIEMWLLEQAGIKFSDF</sequence>
<evidence type="ECO:0000313" key="6">
    <source>
        <dbReference type="Proteomes" id="UP000008316"/>
    </source>
</evidence>
<evidence type="ECO:0000313" key="5">
    <source>
        <dbReference type="EMBL" id="AEA60148.1"/>
    </source>
</evidence>
<dbReference type="Gene3D" id="3.30.160.390">
    <property type="entry name" value="Integrase, DNA-binding domain"/>
    <property type="match status" value="1"/>
</dbReference>
<protein>
    <submittedName>
        <fullName evidence="5">Phage integrase</fullName>
    </submittedName>
</protein>
<dbReference type="InterPro" id="IPR038488">
    <property type="entry name" value="Integrase_DNA-bd_sf"/>
</dbReference>
<reference evidence="5 6" key="1">
    <citation type="journal article" date="2011" name="J. Bacteriol.">
        <title>Complete genome sequence of Burkholderia gladioli BSR3.</title>
        <authorList>
            <person name="Seo Y.S."/>
            <person name="Lim J."/>
            <person name="Choi B.S."/>
            <person name="Kim H."/>
            <person name="Goo E."/>
            <person name="Lee B."/>
            <person name="Lim J.S."/>
            <person name="Choi I.Y."/>
            <person name="Moon J.S."/>
            <person name="Kim J."/>
            <person name="Hwang I."/>
        </authorList>
    </citation>
    <scope>NUCLEOTIDE SEQUENCE [LARGE SCALE GENOMIC DNA]</scope>
    <source>
        <strain evidence="5 6">BSR3</strain>
    </source>
</reference>
<evidence type="ECO:0000256" key="1">
    <source>
        <dbReference type="ARBA" id="ARBA00008857"/>
    </source>
</evidence>
<feature type="domain" description="Tyr recombinase" evidence="4">
    <location>
        <begin position="271"/>
        <end position="466"/>
    </location>
</feature>
<dbReference type="SUPFAM" id="SSF56349">
    <property type="entry name" value="DNA breaking-rejoining enzymes"/>
    <property type="match status" value="1"/>
</dbReference>
<dbReference type="Gene3D" id="1.10.443.10">
    <property type="entry name" value="Intergrase catalytic core"/>
    <property type="match status" value="1"/>
</dbReference>
<keyword evidence="2" id="KW-0229">DNA integration</keyword>
<dbReference type="KEGG" id="bgd:bgla_1g14810"/>
<dbReference type="EMBL" id="CP002599">
    <property type="protein sequence ID" value="AEA60148.1"/>
    <property type="molecule type" value="Genomic_DNA"/>
</dbReference>
<dbReference type="GO" id="GO:0006310">
    <property type="term" value="P:DNA recombination"/>
    <property type="evidence" value="ECO:0007669"/>
    <property type="project" value="UniProtKB-KW"/>
</dbReference>
<gene>
    <name evidence="5" type="ordered locus">bgla_1g14810</name>
</gene>
<organism evidence="5 6">
    <name type="scientific">Burkholderia gladioli (strain BSR3)</name>
    <dbReference type="NCBI Taxonomy" id="999541"/>
    <lineage>
        <taxon>Bacteria</taxon>
        <taxon>Pseudomonadati</taxon>
        <taxon>Pseudomonadota</taxon>
        <taxon>Betaproteobacteria</taxon>
        <taxon>Burkholderiales</taxon>
        <taxon>Burkholderiaceae</taxon>
        <taxon>Burkholderia</taxon>
    </lineage>
</organism>
<dbReference type="HOGENOM" id="CLU_027562_3_0_4"/>
<evidence type="ECO:0000256" key="3">
    <source>
        <dbReference type="ARBA" id="ARBA00023172"/>
    </source>
</evidence>
<dbReference type="PANTHER" id="PTHR30629:SF6">
    <property type="entry name" value="PROPHAGE INTEGRASE INTA-RELATED"/>
    <property type="match status" value="1"/>
</dbReference>
<dbReference type="InterPro" id="IPR025166">
    <property type="entry name" value="Integrase_DNA_bind_dom"/>
</dbReference>
<dbReference type="GO" id="GO:0003677">
    <property type="term" value="F:DNA binding"/>
    <property type="evidence" value="ECO:0007669"/>
    <property type="project" value="InterPro"/>
</dbReference>
<dbReference type="PROSITE" id="PS51898">
    <property type="entry name" value="TYR_RECOMBINASE"/>
    <property type="match status" value="1"/>
</dbReference>
<dbReference type="InterPro" id="IPR011010">
    <property type="entry name" value="DNA_brk_join_enz"/>
</dbReference>
<dbReference type="STRING" id="999541.bgla_1g14810"/>
<dbReference type="InterPro" id="IPR002104">
    <property type="entry name" value="Integrase_catalytic"/>
</dbReference>
<dbReference type="InterPro" id="IPR013762">
    <property type="entry name" value="Integrase-like_cat_sf"/>
</dbReference>
<evidence type="ECO:0000259" key="4">
    <source>
        <dbReference type="PROSITE" id="PS51898"/>
    </source>
</evidence>